<dbReference type="EMBL" id="CALNXI010000014">
    <property type="protein sequence ID" value="CAH3014781.1"/>
    <property type="molecule type" value="Genomic_DNA"/>
</dbReference>
<comment type="caution">
    <text evidence="2">The sequence shown here is derived from an EMBL/GenBank/DDBJ whole genome shotgun (WGS) entry which is preliminary data.</text>
</comment>
<organism evidence="2 3">
    <name type="scientific">Porites evermanni</name>
    <dbReference type="NCBI Taxonomy" id="104178"/>
    <lineage>
        <taxon>Eukaryota</taxon>
        <taxon>Metazoa</taxon>
        <taxon>Cnidaria</taxon>
        <taxon>Anthozoa</taxon>
        <taxon>Hexacorallia</taxon>
        <taxon>Scleractinia</taxon>
        <taxon>Fungiina</taxon>
        <taxon>Poritidae</taxon>
        <taxon>Porites</taxon>
    </lineage>
</organism>
<keyword evidence="1" id="KW-0812">Transmembrane</keyword>
<sequence>MGTFFLPTLDLRHLQSCPRKSALMLLSLGTWCLVTTVLIHRGIHGKFGVGIHGLSVVFLGSLPFFALFVLRLSQLKLRWCPSLAIAQSLSICLVIYYLSSNGLWCAQHPHVTRALCAKLVQFKSFAASSNVIFWWLTLGDLLAVHRGRVRPIPWEHDVDICITPEQYPLFEKALRSNASYFQPKAECLKSGHCYLPIDMAKLGLTTREAEGVNVDIWTCPQLSGSIKRVFYCNDYECTWIPSRKACYIVKTLRKLLCRQICTPRYHVQNLERLTDWTNHAHTPYVIWRSYKSATHIQKKHFKCAGAVKYYCSGECNPE</sequence>
<protein>
    <submittedName>
        <fullName evidence="2">Uncharacterized protein</fullName>
    </submittedName>
</protein>
<accession>A0ABN8LFW2</accession>
<feature type="transmembrane region" description="Helical" evidence="1">
    <location>
        <begin position="82"/>
        <end position="99"/>
    </location>
</feature>
<evidence type="ECO:0000256" key="1">
    <source>
        <dbReference type="SAM" id="Phobius"/>
    </source>
</evidence>
<dbReference type="Proteomes" id="UP001159427">
    <property type="component" value="Unassembled WGS sequence"/>
</dbReference>
<reference evidence="2 3" key="1">
    <citation type="submission" date="2022-05" db="EMBL/GenBank/DDBJ databases">
        <authorList>
            <consortium name="Genoscope - CEA"/>
            <person name="William W."/>
        </authorList>
    </citation>
    <scope>NUCLEOTIDE SEQUENCE [LARGE SCALE GENOMIC DNA]</scope>
</reference>
<keyword evidence="1" id="KW-1133">Transmembrane helix</keyword>
<gene>
    <name evidence="2" type="ORF">PEVE_00006171</name>
</gene>
<name>A0ABN8LFW2_9CNID</name>
<evidence type="ECO:0000313" key="2">
    <source>
        <dbReference type="EMBL" id="CAH3014781.1"/>
    </source>
</evidence>
<proteinExistence type="predicted"/>
<feature type="transmembrane region" description="Helical" evidence="1">
    <location>
        <begin position="49"/>
        <end position="70"/>
    </location>
</feature>
<keyword evidence="1" id="KW-0472">Membrane</keyword>
<feature type="transmembrane region" description="Helical" evidence="1">
    <location>
        <begin position="21"/>
        <end position="43"/>
    </location>
</feature>
<evidence type="ECO:0000313" key="3">
    <source>
        <dbReference type="Proteomes" id="UP001159427"/>
    </source>
</evidence>
<keyword evidence="3" id="KW-1185">Reference proteome</keyword>